<keyword evidence="3" id="KW-0238">DNA-binding</keyword>
<sequence>MDCEIPSPSAEKGNTAPELPENRSNAGKKSNARAPKRIHKAEREKMKREQLNELFLDLANAFDLNEENHGKASILGEATRILKDMLAQIESLKKENAVLLSEAHYVANEKNELREETSLIESNVEKLRMEVQERLALSKPDLNVTPEYNDQADLPPTYMKDGPLMSPLDPSLQQTPIVAPFLVIPIGGDVQHYPGTNVTLDTSSPTVHVSKPHARYPSAADSWPLQLLEATNRK</sequence>
<gene>
    <name evidence="9" type="ORF">RJ641_014530</name>
</gene>
<dbReference type="InterPro" id="IPR011598">
    <property type="entry name" value="bHLH_dom"/>
</dbReference>
<evidence type="ECO:0000256" key="3">
    <source>
        <dbReference type="ARBA" id="ARBA00023125"/>
    </source>
</evidence>
<evidence type="ECO:0000259" key="8">
    <source>
        <dbReference type="PROSITE" id="PS50888"/>
    </source>
</evidence>
<organism evidence="9 10">
    <name type="scientific">Dillenia turbinata</name>
    <dbReference type="NCBI Taxonomy" id="194707"/>
    <lineage>
        <taxon>Eukaryota</taxon>
        <taxon>Viridiplantae</taxon>
        <taxon>Streptophyta</taxon>
        <taxon>Embryophyta</taxon>
        <taxon>Tracheophyta</taxon>
        <taxon>Spermatophyta</taxon>
        <taxon>Magnoliopsida</taxon>
        <taxon>eudicotyledons</taxon>
        <taxon>Gunneridae</taxon>
        <taxon>Pentapetalae</taxon>
        <taxon>Dilleniales</taxon>
        <taxon>Dilleniaceae</taxon>
        <taxon>Dillenia</taxon>
    </lineage>
</organism>
<dbReference type="SUPFAM" id="SSF47459">
    <property type="entry name" value="HLH, helix-loop-helix DNA-binding domain"/>
    <property type="match status" value="1"/>
</dbReference>
<dbReference type="AlphaFoldDB" id="A0AAN8Z1G1"/>
<evidence type="ECO:0000256" key="2">
    <source>
        <dbReference type="ARBA" id="ARBA00023015"/>
    </source>
</evidence>
<evidence type="ECO:0000256" key="6">
    <source>
        <dbReference type="SAM" id="Coils"/>
    </source>
</evidence>
<dbReference type="InterPro" id="IPR036638">
    <property type="entry name" value="HLH_DNA-bd_sf"/>
</dbReference>
<keyword evidence="4" id="KW-0804">Transcription</keyword>
<dbReference type="EMBL" id="JBAMMX010000020">
    <property type="protein sequence ID" value="KAK6920852.1"/>
    <property type="molecule type" value="Genomic_DNA"/>
</dbReference>
<dbReference type="InterPro" id="IPR057075">
    <property type="entry name" value="bHLH_IRO3"/>
</dbReference>
<evidence type="ECO:0000256" key="4">
    <source>
        <dbReference type="ARBA" id="ARBA00023163"/>
    </source>
</evidence>
<feature type="region of interest" description="Disordered" evidence="7">
    <location>
        <begin position="1"/>
        <end position="45"/>
    </location>
</feature>
<comment type="caution">
    <text evidence="9">The sequence shown here is derived from an EMBL/GenBank/DDBJ whole genome shotgun (WGS) entry which is preliminary data.</text>
</comment>
<proteinExistence type="predicted"/>
<comment type="subcellular location">
    <subcellularLocation>
        <location evidence="1">Nucleus</location>
    </subcellularLocation>
</comment>
<feature type="coiled-coil region" evidence="6">
    <location>
        <begin position="75"/>
        <end position="130"/>
    </location>
</feature>
<dbReference type="GO" id="GO:0003677">
    <property type="term" value="F:DNA binding"/>
    <property type="evidence" value="ECO:0007669"/>
    <property type="project" value="UniProtKB-KW"/>
</dbReference>
<dbReference type="GO" id="GO:0046983">
    <property type="term" value="F:protein dimerization activity"/>
    <property type="evidence" value="ECO:0007669"/>
    <property type="project" value="InterPro"/>
</dbReference>
<keyword evidence="2" id="KW-0805">Transcription regulation</keyword>
<dbReference type="Pfam" id="PF23177">
    <property type="entry name" value="bHLH_IRO3"/>
    <property type="match status" value="1"/>
</dbReference>
<reference evidence="9 10" key="1">
    <citation type="submission" date="2023-12" db="EMBL/GenBank/DDBJ databases">
        <title>A high-quality genome assembly for Dillenia turbinata (Dilleniales).</title>
        <authorList>
            <person name="Chanderbali A."/>
        </authorList>
    </citation>
    <scope>NUCLEOTIDE SEQUENCE [LARGE SCALE GENOMIC DNA]</scope>
    <source>
        <strain evidence="9">LSX21</strain>
        <tissue evidence="9">Leaf</tissue>
    </source>
</reference>
<dbReference type="PROSITE" id="PS50888">
    <property type="entry name" value="BHLH"/>
    <property type="match status" value="1"/>
</dbReference>
<keyword evidence="6" id="KW-0175">Coiled coil</keyword>
<evidence type="ECO:0000313" key="10">
    <source>
        <dbReference type="Proteomes" id="UP001370490"/>
    </source>
</evidence>
<accession>A0AAN8Z1G1</accession>
<feature type="compositionally biased region" description="Basic residues" evidence="7">
    <location>
        <begin position="30"/>
        <end position="40"/>
    </location>
</feature>
<dbReference type="PANTHER" id="PTHR47075:SF9">
    <property type="entry name" value="TRANSCRIPTION FACTOR BHLH47"/>
    <property type="match status" value="1"/>
</dbReference>
<evidence type="ECO:0000256" key="1">
    <source>
        <dbReference type="ARBA" id="ARBA00004123"/>
    </source>
</evidence>
<evidence type="ECO:0000256" key="5">
    <source>
        <dbReference type="ARBA" id="ARBA00023242"/>
    </source>
</evidence>
<evidence type="ECO:0000313" key="9">
    <source>
        <dbReference type="EMBL" id="KAK6920852.1"/>
    </source>
</evidence>
<keyword evidence="10" id="KW-1185">Reference proteome</keyword>
<name>A0AAN8Z1G1_9MAGN</name>
<evidence type="ECO:0000256" key="7">
    <source>
        <dbReference type="SAM" id="MobiDB-lite"/>
    </source>
</evidence>
<dbReference type="GO" id="GO:0005634">
    <property type="term" value="C:nucleus"/>
    <property type="evidence" value="ECO:0007669"/>
    <property type="project" value="UniProtKB-SubCell"/>
</dbReference>
<keyword evidence="5" id="KW-0539">Nucleus</keyword>
<dbReference type="PANTHER" id="PTHR47075">
    <property type="entry name" value="TRANSCRIPTION FACTOR BHLH47"/>
    <property type="match status" value="1"/>
</dbReference>
<dbReference type="Gene3D" id="4.10.280.10">
    <property type="entry name" value="Helix-loop-helix DNA-binding domain"/>
    <property type="match status" value="1"/>
</dbReference>
<feature type="domain" description="BHLH" evidence="8">
    <location>
        <begin position="35"/>
        <end position="85"/>
    </location>
</feature>
<dbReference type="Proteomes" id="UP001370490">
    <property type="component" value="Unassembled WGS sequence"/>
</dbReference>
<protein>
    <recommendedName>
        <fullName evidence="8">BHLH domain-containing protein</fullName>
    </recommendedName>
</protein>